<comment type="caution">
    <text evidence="2">The sequence shown here is derived from an EMBL/GenBank/DDBJ whole genome shotgun (WGS) entry which is preliminary data.</text>
</comment>
<evidence type="ECO:0008006" key="4">
    <source>
        <dbReference type="Google" id="ProtNLM"/>
    </source>
</evidence>
<dbReference type="NCBIfam" id="TIGR03816">
    <property type="entry name" value="tadE_like_DECH"/>
    <property type="match status" value="1"/>
</dbReference>
<name>A0A2A6FNC4_9MICO</name>
<dbReference type="InterPro" id="IPR021202">
    <property type="entry name" value="Rv3654c-like"/>
</dbReference>
<evidence type="ECO:0000313" key="3">
    <source>
        <dbReference type="Proteomes" id="UP000219994"/>
    </source>
</evidence>
<proteinExistence type="predicted"/>
<keyword evidence="1" id="KW-0812">Transmembrane</keyword>
<accession>A0A2A6FNC4</accession>
<sequence length="134" mass="13176">MCGSGCGRGIRFPLVTDERGAGSLLSLATVGAIAALAVAMTWGAMGWVGSQYAANAADAAALAAADTLAGAVAGVPCEVAAETAQRNGATLQACELLALVATVRVSVSRFSIVSEAAARAGPPHYSVANRGRGS</sequence>
<keyword evidence="1" id="KW-0472">Membrane</keyword>
<keyword evidence="1" id="KW-1133">Transmembrane helix</keyword>
<dbReference type="Proteomes" id="UP000219994">
    <property type="component" value="Unassembled WGS sequence"/>
</dbReference>
<evidence type="ECO:0000313" key="2">
    <source>
        <dbReference type="EMBL" id="PDQ34187.1"/>
    </source>
</evidence>
<dbReference type="AlphaFoldDB" id="A0A2A6FNC4"/>
<feature type="transmembrane region" description="Helical" evidence="1">
    <location>
        <begin position="21"/>
        <end position="42"/>
    </location>
</feature>
<protein>
    <recommendedName>
        <fullName evidence="4">Helicase</fullName>
    </recommendedName>
</protein>
<gene>
    <name evidence="2" type="ORF">B5766_12685</name>
</gene>
<dbReference type="EMBL" id="NAEP01000068">
    <property type="protein sequence ID" value="PDQ34187.1"/>
    <property type="molecule type" value="Genomic_DNA"/>
</dbReference>
<organism evidence="2 3">
    <name type="scientific">Candidatus Lumbricidiphila eiseniae</name>
    <dbReference type="NCBI Taxonomy" id="1969409"/>
    <lineage>
        <taxon>Bacteria</taxon>
        <taxon>Bacillati</taxon>
        <taxon>Actinomycetota</taxon>
        <taxon>Actinomycetes</taxon>
        <taxon>Micrococcales</taxon>
        <taxon>Microbacteriaceae</taxon>
        <taxon>Candidatus Lumbricidiphila</taxon>
    </lineage>
</organism>
<evidence type="ECO:0000256" key="1">
    <source>
        <dbReference type="SAM" id="Phobius"/>
    </source>
</evidence>
<reference evidence="3" key="1">
    <citation type="submission" date="2017-03" db="EMBL/GenBank/DDBJ databases">
        <authorList>
            <person name="Lund M.B."/>
        </authorList>
    </citation>
    <scope>NUCLEOTIDE SEQUENCE [LARGE SCALE GENOMIC DNA]</scope>
</reference>